<dbReference type="Gene3D" id="1.10.3720.10">
    <property type="entry name" value="MetI-like"/>
    <property type="match status" value="1"/>
</dbReference>
<dbReference type="NCBIfam" id="TIGR00974">
    <property type="entry name" value="3a0107s02c"/>
    <property type="match status" value="1"/>
</dbReference>
<evidence type="ECO:0000259" key="9">
    <source>
        <dbReference type="PROSITE" id="PS50928"/>
    </source>
</evidence>
<dbReference type="PROSITE" id="PS50928">
    <property type="entry name" value="ABC_TM1"/>
    <property type="match status" value="1"/>
</dbReference>
<reference evidence="10" key="1">
    <citation type="submission" date="2020-05" db="EMBL/GenBank/DDBJ databases">
        <authorList>
            <person name="Chiriac C."/>
            <person name="Salcher M."/>
            <person name="Ghai R."/>
            <person name="Kavagutti S V."/>
        </authorList>
    </citation>
    <scope>NUCLEOTIDE SEQUENCE</scope>
</reference>
<evidence type="ECO:0000256" key="5">
    <source>
        <dbReference type="ARBA" id="ARBA00022692"/>
    </source>
</evidence>
<keyword evidence="6 8" id="KW-1133">Transmembrane helix</keyword>
<feature type="transmembrane region" description="Helical" evidence="8">
    <location>
        <begin position="156"/>
        <end position="177"/>
    </location>
</feature>
<name>A0A6J7D565_9ZZZZ</name>
<comment type="subcellular location">
    <subcellularLocation>
        <location evidence="1">Cell membrane</location>
        <topology evidence="1">Multi-pass membrane protein</topology>
    </subcellularLocation>
</comment>
<accession>A0A6J7D565</accession>
<evidence type="ECO:0000256" key="4">
    <source>
        <dbReference type="ARBA" id="ARBA00022475"/>
    </source>
</evidence>
<dbReference type="AlphaFoldDB" id="A0A6J7D565"/>
<protein>
    <submittedName>
        <fullName evidence="10">Unannotated protein</fullName>
    </submittedName>
</protein>
<evidence type="ECO:0000256" key="8">
    <source>
        <dbReference type="SAM" id="Phobius"/>
    </source>
</evidence>
<evidence type="ECO:0000256" key="7">
    <source>
        <dbReference type="ARBA" id="ARBA00023136"/>
    </source>
</evidence>
<dbReference type="EMBL" id="CAFBLQ010000032">
    <property type="protein sequence ID" value="CAB4864820.1"/>
    <property type="molecule type" value="Genomic_DNA"/>
</dbReference>
<feature type="transmembrane region" description="Helical" evidence="8">
    <location>
        <begin position="228"/>
        <end position="246"/>
    </location>
</feature>
<dbReference type="InterPro" id="IPR000515">
    <property type="entry name" value="MetI-like"/>
</dbReference>
<feature type="transmembrane region" description="Helical" evidence="8">
    <location>
        <begin position="34"/>
        <end position="55"/>
    </location>
</feature>
<keyword evidence="4" id="KW-1003">Cell membrane</keyword>
<dbReference type="PANTHER" id="PTHR43470">
    <property type="entry name" value="PHOSPHATE TRANSPORT SYSTEM PERMEASE PROTEIN PSTA-RELATED"/>
    <property type="match status" value="1"/>
</dbReference>
<dbReference type="PANTHER" id="PTHR43470:SF5">
    <property type="entry name" value="PHOSPHATE TRANSPORT SYSTEM PERMEASE PROTEIN PSTA"/>
    <property type="match status" value="1"/>
</dbReference>
<gene>
    <name evidence="10" type="ORF">UFOPK3423_00432</name>
</gene>
<feature type="transmembrane region" description="Helical" evidence="8">
    <location>
        <begin position="86"/>
        <end position="112"/>
    </location>
</feature>
<organism evidence="10">
    <name type="scientific">freshwater metagenome</name>
    <dbReference type="NCBI Taxonomy" id="449393"/>
    <lineage>
        <taxon>unclassified sequences</taxon>
        <taxon>metagenomes</taxon>
        <taxon>ecological metagenomes</taxon>
    </lineage>
</organism>
<dbReference type="GO" id="GO:0035435">
    <property type="term" value="P:phosphate ion transmembrane transport"/>
    <property type="evidence" value="ECO:0007669"/>
    <property type="project" value="InterPro"/>
</dbReference>
<dbReference type="GO" id="GO:0005886">
    <property type="term" value="C:plasma membrane"/>
    <property type="evidence" value="ECO:0007669"/>
    <property type="project" value="UniProtKB-SubCell"/>
</dbReference>
<dbReference type="Pfam" id="PF00528">
    <property type="entry name" value="BPD_transp_1"/>
    <property type="match status" value="1"/>
</dbReference>
<keyword evidence="7 8" id="KW-0472">Membrane</keyword>
<feature type="domain" description="ABC transmembrane type-1" evidence="9">
    <location>
        <begin position="87"/>
        <end position="295"/>
    </location>
</feature>
<dbReference type="GO" id="GO:0005315">
    <property type="term" value="F:phosphate transmembrane transporter activity"/>
    <property type="evidence" value="ECO:0007669"/>
    <property type="project" value="InterPro"/>
</dbReference>
<dbReference type="CDD" id="cd06261">
    <property type="entry name" value="TM_PBP2"/>
    <property type="match status" value="1"/>
</dbReference>
<evidence type="ECO:0000256" key="3">
    <source>
        <dbReference type="ARBA" id="ARBA00022448"/>
    </source>
</evidence>
<evidence type="ECO:0000313" key="10">
    <source>
        <dbReference type="EMBL" id="CAB4864820.1"/>
    </source>
</evidence>
<keyword evidence="3" id="KW-0813">Transport</keyword>
<dbReference type="InterPro" id="IPR005672">
    <property type="entry name" value="Phosphate_PstA"/>
</dbReference>
<feature type="transmembrane region" description="Helical" evidence="8">
    <location>
        <begin position="277"/>
        <end position="298"/>
    </location>
</feature>
<proteinExistence type="inferred from homology"/>
<evidence type="ECO:0000256" key="2">
    <source>
        <dbReference type="ARBA" id="ARBA00007069"/>
    </source>
</evidence>
<sequence>MAFDPLLHRASAPEEDVIAGLGSRGAGSLLRDRAFILCLILLTSVGLVVLGVLLVTTGSDGIPQINADFINNFPSAFPERAGIQSAIWGTLWLMGVVAVVIIPLGVATALYLEEYADRSKWWNRAIEVNIQNLAAVPSIVYGILGLAYIVRGPLSLGRTVIAGGLTLALVVLPVVIITSREAIRAVPPSIKEGALALGATHWQAIWRQILPSSIPGIATGVILSLSRAIGETAPLILVGAATFVAFNPTGLDSPFTALPLQIFSWVSQPNSDFQAKAAAAIVVLLLILVLLNAVAIWLRSRFQRRW</sequence>
<evidence type="ECO:0000256" key="6">
    <source>
        <dbReference type="ARBA" id="ARBA00022989"/>
    </source>
</evidence>
<feature type="transmembrane region" description="Helical" evidence="8">
    <location>
        <begin position="133"/>
        <end position="150"/>
    </location>
</feature>
<dbReference type="InterPro" id="IPR035906">
    <property type="entry name" value="MetI-like_sf"/>
</dbReference>
<evidence type="ECO:0000256" key="1">
    <source>
        <dbReference type="ARBA" id="ARBA00004651"/>
    </source>
</evidence>
<dbReference type="SUPFAM" id="SSF161098">
    <property type="entry name" value="MetI-like"/>
    <property type="match status" value="1"/>
</dbReference>
<keyword evidence="5 8" id="KW-0812">Transmembrane</keyword>
<comment type="similarity">
    <text evidence="2">Belongs to the binding-protein-dependent transport system permease family. CysTW subfamily.</text>
</comment>